<protein>
    <submittedName>
        <fullName evidence="1">Uncharacterized protein</fullName>
    </submittedName>
</protein>
<organism evidence="1">
    <name type="scientific">marine sediment metagenome</name>
    <dbReference type="NCBI Taxonomy" id="412755"/>
    <lineage>
        <taxon>unclassified sequences</taxon>
        <taxon>metagenomes</taxon>
        <taxon>ecological metagenomes</taxon>
    </lineage>
</organism>
<dbReference type="AlphaFoldDB" id="A0A0F9DLT0"/>
<proteinExistence type="predicted"/>
<evidence type="ECO:0000313" key="1">
    <source>
        <dbReference type="EMBL" id="KKL54751.1"/>
    </source>
</evidence>
<name>A0A0F9DLT0_9ZZZZ</name>
<reference evidence="1" key="1">
    <citation type="journal article" date="2015" name="Nature">
        <title>Complex archaea that bridge the gap between prokaryotes and eukaryotes.</title>
        <authorList>
            <person name="Spang A."/>
            <person name="Saw J.H."/>
            <person name="Jorgensen S.L."/>
            <person name="Zaremba-Niedzwiedzka K."/>
            <person name="Martijn J."/>
            <person name="Lind A.E."/>
            <person name="van Eijk R."/>
            <person name="Schleper C."/>
            <person name="Guy L."/>
            <person name="Ettema T.J."/>
        </authorList>
    </citation>
    <scope>NUCLEOTIDE SEQUENCE</scope>
</reference>
<dbReference type="EMBL" id="LAZR01031091">
    <property type="protein sequence ID" value="KKL54751.1"/>
    <property type="molecule type" value="Genomic_DNA"/>
</dbReference>
<gene>
    <name evidence="1" type="ORF">LCGC14_2262280</name>
</gene>
<sequence>MALMANGINHYTQVTQYGAGAAANTGFEISGSSITTQNYTSASGSRDIVQSDDEFLSGYAFYNAPSENRSVDFEVIDASQITLGAPVAGAVRLNFSTTGKQVVVVYRKVNDR</sequence>
<accession>A0A0F9DLT0</accession>
<comment type="caution">
    <text evidence="1">The sequence shown here is derived from an EMBL/GenBank/DDBJ whole genome shotgun (WGS) entry which is preliminary data.</text>
</comment>